<dbReference type="PANTHER" id="PTHR31793">
    <property type="entry name" value="4-HYDROXYBENZOYL-COA THIOESTERASE FAMILY MEMBER"/>
    <property type="match status" value="1"/>
</dbReference>
<evidence type="ECO:0000256" key="2">
    <source>
        <dbReference type="ARBA" id="ARBA00022801"/>
    </source>
</evidence>
<dbReference type="EMBL" id="CP022115">
    <property type="protein sequence ID" value="ASJ26190.1"/>
    <property type="molecule type" value="Genomic_DNA"/>
</dbReference>
<dbReference type="Gene3D" id="3.10.129.10">
    <property type="entry name" value="Hotdog Thioesterase"/>
    <property type="match status" value="1"/>
</dbReference>
<dbReference type="Proteomes" id="UP000197424">
    <property type="component" value="Chromosome"/>
</dbReference>
<dbReference type="CDD" id="cd00586">
    <property type="entry name" value="4HBT"/>
    <property type="match status" value="1"/>
</dbReference>
<name>A0A248LN33_9NEIS</name>
<dbReference type="InterPro" id="IPR050563">
    <property type="entry name" value="4-hydroxybenzoyl-CoA_TE"/>
</dbReference>
<dbReference type="NCBIfam" id="TIGR00051">
    <property type="entry name" value="YbgC/FadM family acyl-CoA thioesterase"/>
    <property type="match status" value="1"/>
</dbReference>
<evidence type="ECO:0000313" key="5">
    <source>
        <dbReference type="Proteomes" id="UP000197424"/>
    </source>
</evidence>
<reference evidence="4 6" key="4">
    <citation type="submission" date="2021-10" db="EMBL/GenBank/DDBJ databases">
        <title>Whole-genome sequencing analysis of Laribacter hongkongensis: virulence gene profiles, carbohydrate-active enzyme prediction, and antimicrobial resistance characterization.</title>
        <authorList>
            <person name="Yuan P."/>
            <person name="Zhan Y."/>
            <person name="Chen D."/>
        </authorList>
    </citation>
    <scope>NUCLEOTIDE SEQUENCE [LARGE SCALE GENOMIC DNA]</scope>
    <source>
        <strain evidence="4 6">W67</strain>
    </source>
</reference>
<dbReference type="GO" id="GO:0047617">
    <property type="term" value="F:fatty acyl-CoA hydrolase activity"/>
    <property type="evidence" value="ECO:0007669"/>
    <property type="project" value="TreeGrafter"/>
</dbReference>
<organism evidence="3 5">
    <name type="scientific">Laribacter hongkongensis</name>
    <dbReference type="NCBI Taxonomy" id="168471"/>
    <lineage>
        <taxon>Bacteria</taxon>
        <taxon>Pseudomonadati</taxon>
        <taxon>Pseudomonadota</taxon>
        <taxon>Betaproteobacteria</taxon>
        <taxon>Neisseriales</taxon>
        <taxon>Aquaspirillaceae</taxon>
        <taxon>Laribacter</taxon>
    </lineage>
</organism>
<dbReference type="InterPro" id="IPR006684">
    <property type="entry name" value="YbgC/YbaW"/>
</dbReference>
<proteinExistence type="inferred from homology"/>
<accession>A0A248LN33</accession>
<comment type="similarity">
    <text evidence="1">Belongs to the 4-hydroxybenzoyl-CoA thioesterase family.</text>
</comment>
<reference evidence="3" key="3">
    <citation type="submission" date="2017-06" db="EMBL/GenBank/DDBJ databases">
        <authorList>
            <person name="Kim H.J."/>
            <person name="Triplett B.A."/>
        </authorList>
    </citation>
    <scope>NUCLEOTIDE SEQUENCE</scope>
    <source>
        <strain evidence="3">HLGZ1</strain>
    </source>
</reference>
<dbReference type="Proteomes" id="UP001200247">
    <property type="component" value="Unassembled WGS sequence"/>
</dbReference>
<dbReference type="RefSeq" id="WP_012698617.1">
    <property type="nucleotide sequence ID" value="NZ_CP022115.1"/>
</dbReference>
<dbReference type="InterPro" id="IPR029069">
    <property type="entry name" value="HotDog_dom_sf"/>
</dbReference>
<evidence type="ECO:0000256" key="1">
    <source>
        <dbReference type="ARBA" id="ARBA00005953"/>
    </source>
</evidence>
<reference evidence="5" key="2">
    <citation type="submission" date="2017-06" db="EMBL/GenBank/DDBJ databases">
        <title>Whole genome sequence of Laribacter hongkongensis LHGZ1.</title>
        <authorList>
            <person name="Chen D."/>
            <person name="Wu H."/>
            <person name="Chen J."/>
        </authorList>
    </citation>
    <scope>NUCLEOTIDE SEQUENCE [LARGE SCALE GENOMIC DNA]</scope>
    <source>
        <strain evidence="5">LHGZ1</strain>
    </source>
</reference>
<dbReference type="PANTHER" id="PTHR31793:SF24">
    <property type="entry name" value="LONG-CHAIN ACYL-COA THIOESTERASE FADM"/>
    <property type="match status" value="1"/>
</dbReference>
<evidence type="ECO:0000313" key="4">
    <source>
        <dbReference type="EMBL" id="MCG9024995.1"/>
    </source>
</evidence>
<keyword evidence="2" id="KW-0378">Hydrolase</keyword>
<dbReference type="Pfam" id="PF13279">
    <property type="entry name" value="4HBT_2"/>
    <property type="match status" value="1"/>
</dbReference>
<gene>
    <name evidence="4" type="ORF">LH440_03560</name>
    <name evidence="3" type="ORF">LHGZ1_3359</name>
</gene>
<evidence type="ECO:0000313" key="6">
    <source>
        <dbReference type="Proteomes" id="UP001200247"/>
    </source>
</evidence>
<evidence type="ECO:0000313" key="3">
    <source>
        <dbReference type="EMBL" id="ASJ26190.1"/>
    </source>
</evidence>
<sequence length="143" mass="16418">MHQIDIKVRGYHLDLYGHVNNARYLEFLEEARWAYFDDEADLVAYMHEGFAFVVVNINISYRRPALMNEVLTLDTSMHEVGHRSAVIRQVVRHKESGAVVAEADVTFVLYSERDKRAIVIDGELRALLERLSARDRAAGPDCK</sequence>
<dbReference type="OrthoDB" id="9799036at2"/>
<dbReference type="SUPFAM" id="SSF54637">
    <property type="entry name" value="Thioesterase/thiol ester dehydrase-isomerase"/>
    <property type="match status" value="1"/>
</dbReference>
<protein>
    <submittedName>
        <fullName evidence="4">Acyl-CoA thioesterase</fullName>
    </submittedName>
    <submittedName>
        <fullName evidence="3">Putative thioesterase</fullName>
    </submittedName>
</protein>
<dbReference type="EMBL" id="JAJAXM010000004">
    <property type="protein sequence ID" value="MCG9024995.1"/>
    <property type="molecule type" value="Genomic_DNA"/>
</dbReference>
<dbReference type="AlphaFoldDB" id="A0A248LN33"/>
<reference evidence="3" key="1">
    <citation type="journal article" date="2017" name="J. Antimicrob. Chemother.">
        <title>Emergence and genomic analysis of MDR Laribacter hongkongensis strain HLGZ1 from Guangzhou, China.</title>
        <authorList>
            <person name="Wu H.K."/>
            <person name="Chen J.H."/>
            <person name="Yang L."/>
            <person name="Li A.R."/>
            <person name="Su D.H."/>
            <person name="Lin Y.P."/>
            <person name="Chen D.Q."/>
        </authorList>
    </citation>
    <scope>NUCLEOTIDE SEQUENCE</scope>
    <source>
        <strain evidence="3">HLGZ1</strain>
    </source>
</reference>
<dbReference type="OMA" id="HIDLFQH"/>